<gene>
    <name evidence="1" type="ORF">PX52LOC_06666</name>
</gene>
<organism evidence="1 2">
    <name type="scientific">Limnoglobus roseus</name>
    <dbReference type="NCBI Taxonomy" id="2598579"/>
    <lineage>
        <taxon>Bacteria</taxon>
        <taxon>Pseudomonadati</taxon>
        <taxon>Planctomycetota</taxon>
        <taxon>Planctomycetia</taxon>
        <taxon>Gemmatales</taxon>
        <taxon>Gemmataceae</taxon>
        <taxon>Limnoglobus</taxon>
    </lineage>
</organism>
<dbReference type="GO" id="GO:0004180">
    <property type="term" value="F:carboxypeptidase activity"/>
    <property type="evidence" value="ECO:0007669"/>
    <property type="project" value="UniProtKB-KW"/>
</dbReference>
<dbReference type="EMBL" id="CP042425">
    <property type="protein sequence ID" value="QEL19590.1"/>
    <property type="molecule type" value="Genomic_DNA"/>
</dbReference>
<evidence type="ECO:0000313" key="1">
    <source>
        <dbReference type="EMBL" id="QEL19590.1"/>
    </source>
</evidence>
<dbReference type="AlphaFoldDB" id="A0A5C1AKX8"/>
<reference evidence="2" key="1">
    <citation type="submission" date="2019-08" db="EMBL/GenBank/DDBJ databases">
        <title>Limnoglobus roseus gen. nov., sp. nov., a novel freshwater planctomycete with a giant genome from the family Gemmataceae.</title>
        <authorList>
            <person name="Kulichevskaya I.S."/>
            <person name="Naumoff D.G."/>
            <person name="Miroshnikov K."/>
            <person name="Ivanova A."/>
            <person name="Philippov D.A."/>
            <person name="Hakobyan A."/>
            <person name="Rijpstra I.C."/>
            <person name="Sinninghe Damste J.S."/>
            <person name="Liesack W."/>
            <person name="Dedysh S.N."/>
        </authorList>
    </citation>
    <scope>NUCLEOTIDE SEQUENCE [LARGE SCALE GENOMIC DNA]</scope>
    <source>
        <strain evidence="2">PX52</strain>
    </source>
</reference>
<accession>A0A5C1AKX8</accession>
<proteinExistence type="predicted"/>
<keyword evidence="2" id="KW-1185">Reference proteome</keyword>
<dbReference type="Proteomes" id="UP000324974">
    <property type="component" value="Chromosome"/>
</dbReference>
<keyword evidence="1" id="KW-0378">Hydrolase</keyword>
<protein>
    <submittedName>
        <fullName evidence="1">Carboxypeptidase regulatory-like domain-containing protein</fullName>
    </submittedName>
</protein>
<keyword evidence="1" id="KW-0121">Carboxypeptidase</keyword>
<keyword evidence="1" id="KW-0645">Protease</keyword>
<sequence length="142" mass="14915">MRLPGFVVLMAVVLVGPGCGSGASKAPGLPPLVPVRGSVLYQGKPLEGVAVEFHPLFDMGAVKFSPFGKTAADGTFTLVSGNDGAPVGEYAVTFTYPDPKWDPQEGGTPADRWKGKYSNAAKSKFKVKIAEGSNDLEPFKLD</sequence>
<evidence type="ECO:0000313" key="2">
    <source>
        <dbReference type="Proteomes" id="UP000324974"/>
    </source>
</evidence>
<name>A0A5C1AKX8_9BACT</name>
<dbReference type="KEGG" id="lrs:PX52LOC_06666"/>